<dbReference type="InterPro" id="IPR036412">
    <property type="entry name" value="HAD-like_sf"/>
</dbReference>
<gene>
    <name evidence="1" type="ORF">A2704_05055</name>
</gene>
<reference evidence="1 2" key="1">
    <citation type="journal article" date="2016" name="Nat. Commun.">
        <title>Thousands of microbial genomes shed light on interconnected biogeochemical processes in an aquifer system.</title>
        <authorList>
            <person name="Anantharaman K."/>
            <person name="Brown C.T."/>
            <person name="Hug L.A."/>
            <person name="Sharon I."/>
            <person name="Castelle C.J."/>
            <person name="Probst A.J."/>
            <person name="Thomas B.C."/>
            <person name="Singh A."/>
            <person name="Wilkins M.J."/>
            <person name="Karaoz U."/>
            <person name="Brodie E.L."/>
            <person name="Williams K.H."/>
            <person name="Hubbard S.S."/>
            <person name="Banfield J.F."/>
        </authorList>
    </citation>
    <scope>NUCLEOTIDE SEQUENCE [LARGE SCALE GENOMIC DNA]</scope>
</reference>
<dbReference type="GO" id="GO:0008781">
    <property type="term" value="F:N-acylneuraminate cytidylyltransferase activity"/>
    <property type="evidence" value="ECO:0007669"/>
    <property type="project" value="TreeGrafter"/>
</dbReference>
<protein>
    <recommendedName>
        <fullName evidence="3">3-deoxy-D-manno-octulosonate 8-phosphate phosphatase</fullName>
    </recommendedName>
</protein>
<dbReference type="PANTHER" id="PTHR21485">
    <property type="entry name" value="HAD SUPERFAMILY MEMBERS CMAS AND KDSC"/>
    <property type="match status" value="1"/>
</dbReference>
<dbReference type="InterPro" id="IPR050793">
    <property type="entry name" value="CMP-NeuNAc_synthase"/>
</dbReference>
<evidence type="ECO:0000313" key="2">
    <source>
        <dbReference type="Proteomes" id="UP000176445"/>
    </source>
</evidence>
<proteinExistence type="predicted"/>
<evidence type="ECO:0008006" key="3">
    <source>
        <dbReference type="Google" id="ProtNLM"/>
    </source>
</evidence>
<evidence type="ECO:0000313" key="1">
    <source>
        <dbReference type="EMBL" id="OGG50607.1"/>
    </source>
</evidence>
<organism evidence="1 2">
    <name type="scientific">Candidatus Kaiserbacteria bacterium RIFCSPHIGHO2_01_FULL_54_36b</name>
    <dbReference type="NCBI Taxonomy" id="1798483"/>
    <lineage>
        <taxon>Bacteria</taxon>
        <taxon>Candidatus Kaiseribacteriota</taxon>
    </lineage>
</organism>
<dbReference type="AlphaFoldDB" id="A0A1F6CNE0"/>
<comment type="caution">
    <text evidence="1">The sequence shown here is derived from an EMBL/GenBank/DDBJ whole genome shotgun (WGS) entry which is preliminary data.</text>
</comment>
<accession>A0A1F6CNE0</accession>
<dbReference type="SUPFAM" id="SSF56784">
    <property type="entry name" value="HAD-like"/>
    <property type="match status" value="1"/>
</dbReference>
<dbReference type="Pfam" id="PF08282">
    <property type="entry name" value="Hydrolase_3"/>
    <property type="match status" value="1"/>
</dbReference>
<sequence length="191" mass="20721">MATPPSVEILRTFKGLILDGDGVWFTGDEFRATLQSGEVVIMKQRCYPDGQGLSFLRAIGVSVLFATAEKQPLESIVERLNGLPSVQSGAWRPIAARTGLRTGSGKVPAVEEWLTEQSLTWQDCAYIGDDRNDIECMQKAGLAVTPSDGQRVAKKVAHLVLSKPGGSGAIREFAEMVLDARDVDERTLPFA</sequence>
<dbReference type="PANTHER" id="PTHR21485:SF3">
    <property type="entry name" value="N-ACYLNEURAMINATE CYTIDYLYLTRANSFERASE"/>
    <property type="match status" value="1"/>
</dbReference>
<dbReference type="Gene3D" id="3.40.50.1000">
    <property type="entry name" value="HAD superfamily/HAD-like"/>
    <property type="match status" value="1"/>
</dbReference>
<dbReference type="EMBL" id="MFKW01000047">
    <property type="protein sequence ID" value="OGG50607.1"/>
    <property type="molecule type" value="Genomic_DNA"/>
</dbReference>
<dbReference type="Proteomes" id="UP000176445">
    <property type="component" value="Unassembled WGS sequence"/>
</dbReference>
<dbReference type="InterPro" id="IPR023214">
    <property type="entry name" value="HAD_sf"/>
</dbReference>
<name>A0A1F6CNE0_9BACT</name>